<evidence type="ECO:0000256" key="14">
    <source>
        <dbReference type="ARBA" id="ARBA00034099"/>
    </source>
</evidence>
<keyword evidence="19" id="KW-1185">Reference proteome</keyword>
<evidence type="ECO:0000256" key="6">
    <source>
        <dbReference type="ARBA" id="ARBA00023018"/>
    </source>
</evidence>
<keyword evidence="8 15" id="KW-0472">Membrane</keyword>
<proteinExistence type="inferred from homology"/>
<comment type="caution">
    <text evidence="18">The sequence shown here is derived from an EMBL/GenBank/DDBJ whole genome shotgun (WGS) entry which is preliminary data.</text>
</comment>
<evidence type="ECO:0000256" key="15">
    <source>
        <dbReference type="RuleBase" id="RU000687"/>
    </source>
</evidence>
<dbReference type="GO" id="GO:0022848">
    <property type="term" value="F:acetylcholine-gated monoatomic cation-selective channel activity"/>
    <property type="evidence" value="ECO:0007669"/>
    <property type="project" value="InterPro"/>
</dbReference>
<comment type="similarity">
    <text evidence="1">Belongs to the ligand-gated ion channel (TC 1.A.9) family. Acetylcholine receptor (TC 1.A.9.1) subfamily.</text>
</comment>
<keyword evidence="2 15" id="KW-0813">Transport</keyword>
<dbReference type="SUPFAM" id="SSF90112">
    <property type="entry name" value="Neurotransmitter-gated ion-channel transmembrane pore"/>
    <property type="match status" value="1"/>
</dbReference>
<keyword evidence="9" id="KW-1015">Disulfide bond</keyword>
<evidence type="ECO:0000256" key="11">
    <source>
        <dbReference type="ARBA" id="ARBA00023180"/>
    </source>
</evidence>
<keyword evidence="11" id="KW-0325">Glycoprotein</keyword>
<evidence type="ECO:0000256" key="3">
    <source>
        <dbReference type="ARBA" id="ARBA00022475"/>
    </source>
</evidence>
<evidence type="ECO:0000259" key="17">
    <source>
        <dbReference type="Pfam" id="PF02932"/>
    </source>
</evidence>
<dbReference type="InterPro" id="IPR036719">
    <property type="entry name" value="Neuro-gated_channel_TM_sf"/>
</dbReference>
<evidence type="ECO:0000259" key="16">
    <source>
        <dbReference type="Pfam" id="PF02931"/>
    </source>
</evidence>
<dbReference type="Gene3D" id="2.70.170.10">
    <property type="entry name" value="Neurotransmitter-gated ion-channel ligand-binding domain"/>
    <property type="match status" value="1"/>
</dbReference>
<dbReference type="FunFam" id="2.70.170.10:FF:000016">
    <property type="entry name" value="Nicotinic acetylcholine receptor subunit"/>
    <property type="match status" value="1"/>
</dbReference>
<dbReference type="GO" id="GO:0045211">
    <property type="term" value="C:postsynaptic membrane"/>
    <property type="evidence" value="ECO:0007669"/>
    <property type="project" value="InterPro"/>
</dbReference>
<feature type="chain" id="PRO_5041773484" description="Neuronal acetylcholine receptor subunit alpha-10-like" evidence="15">
    <location>
        <begin position="24"/>
        <end position="488"/>
    </location>
</feature>
<keyword evidence="6" id="KW-0770">Synapse</keyword>
<feature type="domain" description="Neurotransmitter-gated ion-channel transmembrane" evidence="17">
    <location>
        <begin position="257"/>
        <end position="474"/>
    </location>
</feature>
<dbReference type="AlphaFoldDB" id="A0AAE0S578"/>
<keyword evidence="13 15" id="KW-0407">Ion channel</keyword>
<dbReference type="EMBL" id="JAEAOA010000170">
    <property type="protein sequence ID" value="KAK3585175.1"/>
    <property type="molecule type" value="Genomic_DNA"/>
</dbReference>
<keyword evidence="3" id="KW-1003">Cell membrane</keyword>
<dbReference type="InterPro" id="IPR038050">
    <property type="entry name" value="Neuro_actylchol_rec"/>
</dbReference>
<dbReference type="Proteomes" id="UP001195483">
    <property type="component" value="Unassembled WGS sequence"/>
</dbReference>
<name>A0AAE0S578_9BIVA</name>
<dbReference type="InterPro" id="IPR006201">
    <property type="entry name" value="Neur_channel"/>
</dbReference>
<feature type="signal peptide" evidence="15">
    <location>
        <begin position="1"/>
        <end position="23"/>
    </location>
</feature>
<keyword evidence="4 15" id="KW-0812">Transmembrane</keyword>
<organism evidence="18 19">
    <name type="scientific">Potamilus streckersoni</name>
    <dbReference type="NCBI Taxonomy" id="2493646"/>
    <lineage>
        <taxon>Eukaryota</taxon>
        <taxon>Metazoa</taxon>
        <taxon>Spiralia</taxon>
        <taxon>Lophotrochozoa</taxon>
        <taxon>Mollusca</taxon>
        <taxon>Bivalvia</taxon>
        <taxon>Autobranchia</taxon>
        <taxon>Heteroconchia</taxon>
        <taxon>Palaeoheterodonta</taxon>
        <taxon>Unionida</taxon>
        <taxon>Unionoidea</taxon>
        <taxon>Unionidae</taxon>
        <taxon>Ambleminae</taxon>
        <taxon>Lampsilini</taxon>
        <taxon>Potamilus</taxon>
    </lineage>
</organism>
<evidence type="ECO:0000256" key="9">
    <source>
        <dbReference type="ARBA" id="ARBA00023157"/>
    </source>
</evidence>
<comment type="subcellular location">
    <subcellularLocation>
        <location evidence="14">Synaptic cell membrane</location>
        <topology evidence="14">Multi-pass membrane protein</topology>
    </subcellularLocation>
</comment>
<protein>
    <recommendedName>
        <fullName evidence="20">Neuronal acetylcholine receptor subunit alpha-10-like</fullName>
    </recommendedName>
</protein>
<dbReference type="GO" id="GO:0004888">
    <property type="term" value="F:transmembrane signaling receptor activity"/>
    <property type="evidence" value="ECO:0007669"/>
    <property type="project" value="InterPro"/>
</dbReference>
<evidence type="ECO:0008006" key="20">
    <source>
        <dbReference type="Google" id="ProtNLM"/>
    </source>
</evidence>
<dbReference type="CDD" id="cd19051">
    <property type="entry name" value="LGIC_TM_cation"/>
    <property type="match status" value="1"/>
</dbReference>
<reference evidence="18" key="3">
    <citation type="submission" date="2023-05" db="EMBL/GenBank/DDBJ databases">
        <authorList>
            <person name="Smith C.H."/>
        </authorList>
    </citation>
    <scope>NUCLEOTIDE SEQUENCE</scope>
    <source>
        <strain evidence="18">CHS0354</strain>
        <tissue evidence="18">Mantle</tissue>
    </source>
</reference>
<sequence>MEVTIHLLGRLFLLLTCLQIVQASGGRRSHYPDKLSPESALISMLLHRYSKKTEYGRPVYNHSEAVPVRLGLQLIQIMDLDEKDQVLKLNVWSTYEWKDEFLVWDTEDYDGVRDVRLPCNKIWTPDVKLYNFADTRMEERREARCVVYFDGNVTWIPQAIYMSTCALDVTTFPFDKQECQLKFGSWTYNGRQLDLKFLNDRESMITDDYFVENSAWKVLATPAVRNVYKYACCPEPYYDLTFTLIFRRNATFYTYILILPCVLLTSLTLVLFWIPPESPTKMALGMSIYMAFFLLLLIFQGNMPPAAKSIPILGTYYCLNMVLITMSTFLNVFVVYLAFYGPRSQVPRLLKKIIFQFCARLMCMENLVQPFLDADRKRLIPPAIPGIGFVNGDGKWGKNWKGSSEMLQRKKDEIEIDPQLAEIDIKLTEIRDLLYNYKERVDEKDRKEKLAKEWKALGLIFDRMFFTLYLVTILTSLAVVMPIIFFST</sequence>
<evidence type="ECO:0000256" key="5">
    <source>
        <dbReference type="ARBA" id="ARBA00022989"/>
    </source>
</evidence>
<evidence type="ECO:0000256" key="2">
    <source>
        <dbReference type="ARBA" id="ARBA00022448"/>
    </source>
</evidence>
<feature type="domain" description="Neurotransmitter-gated ion-channel ligand-binding" evidence="16">
    <location>
        <begin position="39"/>
        <end position="249"/>
    </location>
</feature>
<dbReference type="InterPro" id="IPR018000">
    <property type="entry name" value="Neurotransmitter_ion_chnl_CS"/>
</dbReference>
<dbReference type="PANTHER" id="PTHR18945">
    <property type="entry name" value="NEUROTRANSMITTER GATED ION CHANNEL"/>
    <property type="match status" value="1"/>
</dbReference>
<dbReference type="Pfam" id="PF02932">
    <property type="entry name" value="Neur_chan_memb"/>
    <property type="match status" value="1"/>
</dbReference>
<keyword evidence="12" id="KW-1071">Ligand-gated ion channel</keyword>
<dbReference type="InterPro" id="IPR006029">
    <property type="entry name" value="Neurotrans-gated_channel_TM"/>
</dbReference>
<keyword evidence="10" id="KW-0675">Receptor</keyword>
<dbReference type="PROSITE" id="PS00236">
    <property type="entry name" value="NEUROTR_ION_CHANNEL"/>
    <property type="match status" value="1"/>
</dbReference>
<evidence type="ECO:0000256" key="4">
    <source>
        <dbReference type="ARBA" id="ARBA00022692"/>
    </source>
</evidence>
<dbReference type="SUPFAM" id="SSF63712">
    <property type="entry name" value="Nicotinic receptor ligand binding domain-like"/>
    <property type="match status" value="1"/>
</dbReference>
<feature type="transmembrane region" description="Helical" evidence="15">
    <location>
        <begin position="282"/>
        <end position="301"/>
    </location>
</feature>
<evidence type="ECO:0000256" key="1">
    <source>
        <dbReference type="ARBA" id="ARBA00009237"/>
    </source>
</evidence>
<evidence type="ECO:0000313" key="19">
    <source>
        <dbReference type="Proteomes" id="UP001195483"/>
    </source>
</evidence>
<feature type="transmembrane region" description="Helical" evidence="15">
    <location>
        <begin position="465"/>
        <end position="486"/>
    </location>
</feature>
<feature type="transmembrane region" description="Helical" evidence="15">
    <location>
        <begin position="252"/>
        <end position="275"/>
    </location>
</feature>
<keyword evidence="5 15" id="KW-1133">Transmembrane helix</keyword>
<evidence type="ECO:0000256" key="12">
    <source>
        <dbReference type="ARBA" id="ARBA00023286"/>
    </source>
</evidence>
<evidence type="ECO:0000256" key="10">
    <source>
        <dbReference type="ARBA" id="ARBA00023170"/>
    </source>
</evidence>
<dbReference type="PRINTS" id="PR00252">
    <property type="entry name" value="NRIONCHANNEL"/>
</dbReference>
<evidence type="ECO:0000256" key="13">
    <source>
        <dbReference type="ARBA" id="ARBA00023303"/>
    </source>
</evidence>
<dbReference type="InterPro" id="IPR036734">
    <property type="entry name" value="Neur_chan_lig-bd_sf"/>
</dbReference>
<dbReference type="InterPro" id="IPR002394">
    <property type="entry name" value="Nicotinic_acetylcholine_rcpt"/>
</dbReference>
<dbReference type="InterPro" id="IPR006202">
    <property type="entry name" value="Neur_chan_lig-bd"/>
</dbReference>
<evidence type="ECO:0000256" key="8">
    <source>
        <dbReference type="ARBA" id="ARBA00023136"/>
    </source>
</evidence>
<evidence type="ECO:0000256" key="7">
    <source>
        <dbReference type="ARBA" id="ARBA00023065"/>
    </source>
</evidence>
<dbReference type="CDD" id="cd19033">
    <property type="entry name" value="LGIC_ECD_nAChR_proto-like"/>
    <property type="match status" value="1"/>
</dbReference>
<keyword evidence="15" id="KW-0732">Signal</keyword>
<reference evidence="18" key="2">
    <citation type="journal article" date="2021" name="Genome Biol. Evol.">
        <title>Developing a high-quality reference genome for a parasitic bivalve with doubly uniparental inheritance (Bivalvia: Unionida).</title>
        <authorList>
            <person name="Smith C.H."/>
        </authorList>
    </citation>
    <scope>NUCLEOTIDE SEQUENCE</scope>
    <source>
        <strain evidence="18">CHS0354</strain>
        <tissue evidence="18">Mantle</tissue>
    </source>
</reference>
<dbReference type="Pfam" id="PF02931">
    <property type="entry name" value="Neur_chan_LBD"/>
    <property type="match status" value="1"/>
</dbReference>
<gene>
    <name evidence="18" type="ORF">CHS0354_001800</name>
</gene>
<keyword evidence="7 15" id="KW-0406">Ion transport</keyword>
<dbReference type="Gene3D" id="1.20.58.390">
    <property type="entry name" value="Neurotransmitter-gated ion-channel transmembrane domain"/>
    <property type="match status" value="1"/>
</dbReference>
<reference evidence="18" key="1">
    <citation type="journal article" date="2021" name="Genome Biol. Evol.">
        <title>A High-Quality Reference Genome for a Parasitic Bivalve with Doubly Uniparental Inheritance (Bivalvia: Unionida).</title>
        <authorList>
            <person name="Smith C.H."/>
        </authorList>
    </citation>
    <scope>NUCLEOTIDE SEQUENCE</scope>
    <source>
        <strain evidence="18">CHS0354</strain>
    </source>
</reference>
<accession>A0AAE0S578</accession>
<dbReference type="PRINTS" id="PR00254">
    <property type="entry name" value="NICOTINICR"/>
</dbReference>
<feature type="transmembrane region" description="Helical" evidence="15">
    <location>
        <begin position="321"/>
        <end position="341"/>
    </location>
</feature>
<evidence type="ECO:0000313" key="18">
    <source>
        <dbReference type="EMBL" id="KAK3585175.1"/>
    </source>
</evidence>